<evidence type="ECO:0000313" key="2">
    <source>
        <dbReference type="Proteomes" id="UP000077381"/>
    </source>
</evidence>
<dbReference type="EMBL" id="LOHS01000141">
    <property type="protein sequence ID" value="OAH10461.1"/>
    <property type="molecule type" value="Genomic_DNA"/>
</dbReference>
<protein>
    <submittedName>
        <fullName evidence="1">Uncharacterized protein</fullName>
    </submittedName>
</protein>
<dbReference type="AlphaFoldDB" id="A0A177HHN3"/>
<accession>A0A177HHN3</accession>
<gene>
    <name evidence="1" type="ORF">STSP_61990</name>
</gene>
<organism evidence="1 2">
    <name type="scientific">Streptomyces jeddahensis</name>
    <dbReference type="NCBI Taxonomy" id="1716141"/>
    <lineage>
        <taxon>Bacteria</taxon>
        <taxon>Bacillati</taxon>
        <taxon>Actinomycetota</taxon>
        <taxon>Actinomycetes</taxon>
        <taxon>Kitasatosporales</taxon>
        <taxon>Streptomycetaceae</taxon>
        <taxon>Streptomyces</taxon>
    </lineage>
</organism>
<dbReference type="Proteomes" id="UP000077381">
    <property type="component" value="Unassembled WGS sequence"/>
</dbReference>
<comment type="caution">
    <text evidence="1">The sequence shown here is derived from an EMBL/GenBank/DDBJ whole genome shotgun (WGS) entry which is preliminary data.</text>
</comment>
<name>A0A177HHN3_9ACTN</name>
<proteinExistence type="predicted"/>
<reference evidence="1 2" key="1">
    <citation type="submission" date="2015-12" db="EMBL/GenBank/DDBJ databases">
        <title>Genome sequence of Streptomyces sp. G25.</title>
        <authorList>
            <person name="Poehlein A."/>
            <person name="Roettig A."/>
            <person name="Hiessl S."/>
            <person name="Hauschild P."/>
            <person name="Schauer J."/>
            <person name="Madkour M.H."/>
            <person name="Al-Ansari A.M."/>
            <person name="Almakishah N.H."/>
            <person name="Steinbuechel A."/>
            <person name="Daniel R."/>
        </authorList>
    </citation>
    <scope>NUCLEOTIDE SEQUENCE [LARGE SCALE GENOMIC DNA]</scope>
    <source>
        <strain evidence="2">G25(2015)</strain>
    </source>
</reference>
<evidence type="ECO:0000313" key="1">
    <source>
        <dbReference type="EMBL" id="OAH10461.1"/>
    </source>
</evidence>
<keyword evidence="2" id="KW-1185">Reference proteome</keyword>
<dbReference type="STRING" id="1716141.STSP_61990"/>
<sequence length="92" mass="9732">MLFVTFERPDPAPPDTPSRCPTWYSCGLRGGDRRTAPPAPSVGVRVLAYASYVKDRSRRLLVTTKTEEKAIAAPAIIGLSMPAAASGSAATL</sequence>